<dbReference type="Proteomes" id="UP000324022">
    <property type="component" value="Unassembled WGS sequence"/>
</dbReference>
<evidence type="ECO:0000313" key="2">
    <source>
        <dbReference type="EMBL" id="SPO21526.1"/>
    </source>
</evidence>
<dbReference type="GO" id="GO:0031966">
    <property type="term" value="C:mitochondrial membrane"/>
    <property type="evidence" value="ECO:0007669"/>
    <property type="project" value="TreeGrafter"/>
</dbReference>
<feature type="transmembrane region" description="Helical" evidence="1">
    <location>
        <begin position="111"/>
        <end position="135"/>
    </location>
</feature>
<protein>
    <submittedName>
        <fullName evidence="2">Uncharacterized protein</fullName>
    </submittedName>
</protein>
<feature type="transmembrane region" description="Helical" evidence="1">
    <location>
        <begin position="86"/>
        <end position="105"/>
    </location>
</feature>
<dbReference type="OrthoDB" id="5386199at2759"/>
<name>A0A5C3DWG9_9BASI</name>
<accession>A0A5C3DWG9</accession>
<evidence type="ECO:0000256" key="1">
    <source>
        <dbReference type="SAM" id="Phobius"/>
    </source>
</evidence>
<keyword evidence="1" id="KW-0812">Transmembrane</keyword>
<dbReference type="PANTHER" id="PTHR13281">
    <property type="entry name" value="TRANSMEMBRANE PROTEIN 70, MITOCHONDRIAL"/>
    <property type="match status" value="1"/>
</dbReference>
<dbReference type="GO" id="GO:0033615">
    <property type="term" value="P:mitochondrial proton-transporting ATP synthase complex assembly"/>
    <property type="evidence" value="ECO:0007669"/>
    <property type="project" value="TreeGrafter"/>
</dbReference>
<dbReference type="EMBL" id="OOIN01000003">
    <property type="protein sequence ID" value="SPO21526.1"/>
    <property type="molecule type" value="Genomic_DNA"/>
</dbReference>
<dbReference type="AlphaFoldDB" id="A0A5C3DWG9"/>
<keyword evidence="1" id="KW-1133">Transmembrane helix</keyword>
<sequence length="286" mass="30902">MLANTMRIASARAMSTTAARLKVLPVGSPSRSAMRRSRGTFGVRELHTSPRCRSSTGVKASVESEPSKVLATYQGPLARTFTRLKLFSLGSLGLASVLTPVLLLAPGEISLAGRIGLCVTALATSGISTALIAWIGTPYVGSMRLLSPSDSTTPSDTDGKVVMELNTTSWKLKPTRTLVYEPTFLRPTSRPFAAWEITNNPPPLILKSGQDSVTKKIAETFDVNSGKSLGSWIVKYSSQTQTKSTQQDSDVQDQWKATGKVEVQGNPTRYFNVHEELLGQDWQVLG</sequence>
<reference evidence="2 3" key="1">
    <citation type="submission" date="2018-03" db="EMBL/GenBank/DDBJ databases">
        <authorList>
            <person name="Guldener U."/>
        </authorList>
    </citation>
    <scope>NUCLEOTIDE SEQUENCE [LARGE SCALE GENOMIC DNA]</scope>
    <source>
        <strain evidence="2 3">NBRC100155</strain>
    </source>
</reference>
<dbReference type="PANTHER" id="PTHR13281:SF0">
    <property type="entry name" value="TRANSMEMBRANE PROTEIN 70, MITOCHONDRIAL"/>
    <property type="match status" value="1"/>
</dbReference>
<gene>
    <name evidence="2" type="ORF">UTRI_01013_B</name>
</gene>
<proteinExistence type="predicted"/>
<keyword evidence="1" id="KW-0472">Membrane</keyword>
<evidence type="ECO:0000313" key="3">
    <source>
        <dbReference type="Proteomes" id="UP000324022"/>
    </source>
</evidence>
<organism evidence="2 3">
    <name type="scientific">Ustilago trichophora</name>
    <dbReference type="NCBI Taxonomy" id="86804"/>
    <lineage>
        <taxon>Eukaryota</taxon>
        <taxon>Fungi</taxon>
        <taxon>Dikarya</taxon>
        <taxon>Basidiomycota</taxon>
        <taxon>Ustilaginomycotina</taxon>
        <taxon>Ustilaginomycetes</taxon>
        <taxon>Ustilaginales</taxon>
        <taxon>Ustilaginaceae</taxon>
        <taxon>Ustilago</taxon>
    </lineage>
</organism>
<dbReference type="InterPro" id="IPR009724">
    <property type="entry name" value="TMEM70"/>
</dbReference>
<keyword evidence="3" id="KW-1185">Reference proteome</keyword>